<dbReference type="PANTHER" id="PTHR37804">
    <property type="entry name" value="CDAA REGULATORY PROTEIN CDAR"/>
    <property type="match status" value="1"/>
</dbReference>
<gene>
    <name evidence="1" type="ORF">H4K34_16735</name>
</gene>
<dbReference type="KEGG" id="chyd:H4K34_16735"/>
<dbReference type="AlphaFoldDB" id="A0A7H0VE50"/>
<protein>
    <submittedName>
        <fullName evidence="1">YbbR-like domain-containing protein</fullName>
    </submittedName>
</protein>
<dbReference type="InterPro" id="IPR053154">
    <property type="entry name" value="c-di-AMP_regulator"/>
</dbReference>
<sequence length="332" mass="38404">MKQQSENKGFKLRIPPWLLDGNTRIRLLFIGLSLILWFLIKLSKTGYVSTIDFAIDYSDLPKGMVFTEKPPKSLKIKVQGSGYNLIKYAWFNYRDLDVDLQNLESNRKGQNYWTSGSSRNYLEAQLSDETTRILEIHPDTVFFKISQLLTKAVPIKVRYKALFDTNAYVLYGAPRLAQDSVWVEAPANVLNQLEYIETEQVSIAEAQDSLDFELKLIAPNYPHLHLNQESVELQLYFSALTEGKVQIPITAIHLPDTVQMELFPSQVELTFRCALRDYKDIRPEEFEVYADFEEIVRNPETRFLSLSTENPPSQIRALQLQPKRVEYLISKP</sequence>
<organism evidence="1 2">
    <name type="scientific">Croceimicrobium hydrocarbonivorans</name>
    <dbReference type="NCBI Taxonomy" id="2761580"/>
    <lineage>
        <taxon>Bacteria</taxon>
        <taxon>Pseudomonadati</taxon>
        <taxon>Bacteroidota</taxon>
        <taxon>Flavobacteriia</taxon>
        <taxon>Flavobacteriales</taxon>
        <taxon>Owenweeksiaceae</taxon>
        <taxon>Croceimicrobium</taxon>
    </lineage>
</organism>
<dbReference type="RefSeq" id="WP_210758531.1">
    <property type="nucleotide sequence ID" value="NZ_CP060139.1"/>
</dbReference>
<dbReference type="EMBL" id="CP060139">
    <property type="protein sequence ID" value="QNR23998.1"/>
    <property type="molecule type" value="Genomic_DNA"/>
</dbReference>
<dbReference type="Gene3D" id="2.170.120.30">
    <property type="match status" value="1"/>
</dbReference>
<keyword evidence="2" id="KW-1185">Reference proteome</keyword>
<evidence type="ECO:0000313" key="1">
    <source>
        <dbReference type="EMBL" id="QNR23998.1"/>
    </source>
</evidence>
<proteinExistence type="predicted"/>
<name>A0A7H0VE50_9FLAO</name>
<dbReference type="Proteomes" id="UP000516305">
    <property type="component" value="Chromosome"/>
</dbReference>
<accession>A0A7H0VE50</accession>
<evidence type="ECO:0000313" key="2">
    <source>
        <dbReference type="Proteomes" id="UP000516305"/>
    </source>
</evidence>
<dbReference type="Gene3D" id="2.170.120.40">
    <property type="entry name" value="YbbR-like domain"/>
    <property type="match status" value="1"/>
</dbReference>
<reference evidence="1 2" key="1">
    <citation type="submission" date="2020-08" db="EMBL/GenBank/DDBJ databases">
        <title>Croceimicrobium hydrocarbonivorans gen. nov., sp. nov., a novel marine bacterium isolated from a bacterial consortium that degrades polyethylene terephthalate.</title>
        <authorList>
            <person name="Liu R."/>
        </authorList>
    </citation>
    <scope>NUCLEOTIDE SEQUENCE [LARGE SCALE GENOMIC DNA]</scope>
    <source>
        <strain evidence="1 2">A20-9</strain>
    </source>
</reference>
<dbReference type="PANTHER" id="PTHR37804:SF1">
    <property type="entry name" value="CDAA REGULATORY PROTEIN CDAR"/>
    <property type="match status" value="1"/>
</dbReference>